<dbReference type="InterPro" id="IPR039859">
    <property type="entry name" value="PFA4/ZDH16/20/ERF2-like"/>
</dbReference>
<protein>
    <recommendedName>
        <fullName evidence="7">Palmitoyltransferase</fullName>
        <ecNumber evidence="7">2.3.1.225</ecNumber>
    </recommendedName>
</protein>
<dbReference type="GO" id="GO:0016020">
    <property type="term" value="C:membrane"/>
    <property type="evidence" value="ECO:0007669"/>
    <property type="project" value="UniProtKB-SubCell"/>
</dbReference>
<dbReference type="Pfam" id="PF01529">
    <property type="entry name" value="DHHC"/>
    <property type="match status" value="1"/>
</dbReference>
<dbReference type="EC" id="2.3.1.225" evidence="7"/>
<evidence type="ECO:0000259" key="8">
    <source>
        <dbReference type="Pfam" id="PF01529"/>
    </source>
</evidence>
<name>A0AAV0UR46_9STRA</name>
<keyword evidence="2 7" id="KW-0808">Transferase</keyword>
<evidence type="ECO:0000313" key="10">
    <source>
        <dbReference type="EMBL" id="CAI5737154.1"/>
    </source>
</evidence>
<dbReference type="PROSITE" id="PS50216">
    <property type="entry name" value="DHHC"/>
    <property type="match status" value="1"/>
</dbReference>
<evidence type="ECO:0000256" key="4">
    <source>
        <dbReference type="ARBA" id="ARBA00022989"/>
    </source>
</evidence>
<comment type="catalytic activity">
    <reaction evidence="7">
        <text>L-cysteinyl-[protein] + hexadecanoyl-CoA = S-hexadecanoyl-L-cysteinyl-[protein] + CoA</text>
        <dbReference type="Rhea" id="RHEA:36683"/>
        <dbReference type="Rhea" id="RHEA-COMP:10131"/>
        <dbReference type="Rhea" id="RHEA-COMP:11032"/>
        <dbReference type="ChEBI" id="CHEBI:29950"/>
        <dbReference type="ChEBI" id="CHEBI:57287"/>
        <dbReference type="ChEBI" id="CHEBI:57379"/>
        <dbReference type="ChEBI" id="CHEBI:74151"/>
        <dbReference type="EC" id="2.3.1.225"/>
    </reaction>
</comment>
<evidence type="ECO:0000256" key="1">
    <source>
        <dbReference type="ARBA" id="ARBA00004141"/>
    </source>
</evidence>
<keyword evidence="3 7" id="KW-0812">Transmembrane</keyword>
<evidence type="ECO:0000256" key="7">
    <source>
        <dbReference type="RuleBase" id="RU079119"/>
    </source>
</evidence>
<dbReference type="InterPro" id="IPR001594">
    <property type="entry name" value="Palmitoyltrfase_DHHC"/>
</dbReference>
<gene>
    <name evidence="9" type="ORF">PFR001_LOCUS904</name>
    <name evidence="10" type="ORF">PFR002_LOCUS8286</name>
</gene>
<comment type="similarity">
    <text evidence="7">Belongs to the DHHC palmitoyltransferase family.</text>
</comment>
<accession>A0AAV0UR46</accession>
<keyword evidence="5 7" id="KW-0472">Membrane</keyword>
<keyword evidence="6 7" id="KW-0012">Acyltransferase</keyword>
<feature type="transmembrane region" description="Helical" evidence="7">
    <location>
        <begin position="157"/>
        <end position="181"/>
    </location>
</feature>
<sequence length="299" mass="33709">MLRVHDNALLRTVSTLPVLMVVAIVSLEYFVFMTEHWLPEIQRSVGFFVLLRILEVVLFHFLIGCMLVAYYKVVFTDPGYVTPIVVQRIQDAMQDAMEEGDNTSQPTMTLCRRCNLLKPFRAHHCSFCDRCVLKMDHHCPWVANCVGEGNYKCFFHFIVYAFFALSMCVRALAGSFQAAIFSENAPHNAVNNFSALAVVGFVLGGALAISLLGFIAVHSYLLVHGATTIECHHYGRAFPFNQGLRKNLKAVFGETIKDWLLPTTPTRKQHYVLHPAVLEHLTADSSLEDCIDHEDDTLL</sequence>
<feature type="transmembrane region" description="Helical" evidence="7">
    <location>
        <begin position="193"/>
        <end position="221"/>
    </location>
</feature>
<evidence type="ECO:0000256" key="2">
    <source>
        <dbReference type="ARBA" id="ARBA00022679"/>
    </source>
</evidence>
<organism evidence="10 12">
    <name type="scientific">Peronospora farinosa</name>
    <dbReference type="NCBI Taxonomy" id="134698"/>
    <lineage>
        <taxon>Eukaryota</taxon>
        <taxon>Sar</taxon>
        <taxon>Stramenopiles</taxon>
        <taxon>Oomycota</taxon>
        <taxon>Peronosporomycetes</taxon>
        <taxon>Peronosporales</taxon>
        <taxon>Peronosporaceae</taxon>
        <taxon>Peronospora</taxon>
    </lineage>
</organism>
<reference evidence="10" key="2">
    <citation type="submission" date="2022-12" db="EMBL/GenBank/DDBJ databases">
        <authorList>
            <person name="Webb A."/>
        </authorList>
    </citation>
    <scope>NUCLEOTIDE SEQUENCE</scope>
    <source>
        <strain evidence="10">Pf2</strain>
    </source>
</reference>
<feature type="transmembrane region" description="Helical" evidence="7">
    <location>
        <begin position="45"/>
        <end position="71"/>
    </location>
</feature>
<evidence type="ECO:0000256" key="6">
    <source>
        <dbReference type="ARBA" id="ARBA00023315"/>
    </source>
</evidence>
<evidence type="ECO:0000313" key="9">
    <source>
        <dbReference type="EMBL" id="CAH0485190.1"/>
    </source>
</evidence>
<dbReference type="EMBL" id="CAKLBC010000187">
    <property type="protein sequence ID" value="CAH0485190.1"/>
    <property type="molecule type" value="Genomic_DNA"/>
</dbReference>
<dbReference type="GO" id="GO:0019706">
    <property type="term" value="F:protein-cysteine S-palmitoyltransferase activity"/>
    <property type="evidence" value="ECO:0007669"/>
    <property type="project" value="UniProtKB-EC"/>
</dbReference>
<comment type="subcellular location">
    <subcellularLocation>
        <location evidence="1">Membrane</location>
        <topology evidence="1">Multi-pass membrane protein</topology>
    </subcellularLocation>
</comment>
<feature type="domain" description="Palmitoyltransferase DHHC" evidence="8">
    <location>
        <begin position="109"/>
        <end position="230"/>
    </location>
</feature>
<dbReference type="PANTHER" id="PTHR12246">
    <property type="entry name" value="PALMITOYLTRANSFERASE ZDHHC16"/>
    <property type="match status" value="1"/>
</dbReference>
<keyword evidence="11" id="KW-1185">Reference proteome</keyword>
<keyword evidence="4 7" id="KW-1133">Transmembrane helix</keyword>
<dbReference type="EMBL" id="CANTFK010000983">
    <property type="protein sequence ID" value="CAI5737154.1"/>
    <property type="molecule type" value="Genomic_DNA"/>
</dbReference>
<evidence type="ECO:0000256" key="5">
    <source>
        <dbReference type="ARBA" id="ARBA00023136"/>
    </source>
</evidence>
<comment type="caution">
    <text evidence="10">The sequence shown here is derived from an EMBL/GenBank/DDBJ whole genome shotgun (WGS) entry which is preliminary data.</text>
</comment>
<evidence type="ECO:0000313" key="12">
    <source>
        <dbReference type="Proteomes" id="UP001159659"/>
    </source>
</evidence>
<comment type="domain">
    <text evidence="7">The DHHC domain is required for palmitoyltransferase activity.</text>
</comment>
<dbReference type="AlphaFoldDB" id="A0AAV0UR46"/>
<reference evidence="9 11" key="1">
    <citation type="submission" date="2021-11" db="EMBL/GenBank/DDBJ databases">
        <authorList>
            <person name="Islam A."/>
            <person name="Islam S."/>
            <person name="Flora M.S."/>
            <person name="Rahman M."/>
            <person name="Ziaur R.M."/>
            <person name="Epstein J.H."/>
            <person name="Hassan M."/>
            <person name="Klassen M."/>
            <person name="Woodard K."/>
            <person name="Webb A."/>
            <person name="Webby R.J."/>
            <person name="El Zowalaty M.E."/>
        </authorList>
    </citation>
    <scope>NUCLEOTIDE SEQUENCE [LARGE SCALE GENOMIC DNA]</scope>
    <source>
        <strain evidence="9">Pf1</strain>
    </source>
</reference>
<proteinExistence type="inferred from homology"/>
<evidence type="ECO:0000313" key="11">
    <source>
        <dbReference type="Proteomes" id="UP001157938"/>
    </source>
</evidence>
<dbReference type="Proteomes" id="UP001157938">
    <property type="component" value="Unassembled WGS sequence"/>
</dbReference>
<evidence type="ECO:0000256" key="3">
    <source>
        <dbReference type="ARBA" id="ARBA00022692"/>
    </source>
</evidence>
<dbReference type="Proteomes" id="UP001159659">
    <property type="component" value="Unassembled WGS sequence"/>
</dbReference>
<feature type="transmembrane region" description="Helical" evidence="7">
    <location>
        <begin position="12"/>
        <end position="33"/>
    </location>
</feature>